<feature type="region of interest" description="Disordered" evidence="1">
    <location>
        <begin position="117"/>
        <end position="137"/>
    </location>
</feature>
<accession>A0A1H4ZAG5</accession>
<gene>
    <name evidence="3" type="ORF">SAMN04490357_4334</name>
</gene>
<dbReference type="GeneID" id="95513442"/>
<dbReference type="RefSeq" id="WP_074992875.1">
    <property type="nucleotide sequence ID" value="NZ_FNTD01000004.1"/>
</dbReference>
<evidence type="ECO:0000256" key="1">
    <source>
        <dbReference type="SAM" id="MobiDB-lite"/>
    </source>
</evidence>
<sequence length="237" mass="24504">MPIEEDFTEALRTTLQAFEPPSTHALLQGGVRSGRRRRRRRALAIGVSGAAVLAFVGLGATIATGQLPGGRTADQTLTGPAASSTTGSATASTTPKPTFTGTLPAARALATLTDLLPAGLTTSTPPGGERSGQLWVDDGHGKSLLEVHVSRQTSTAALRGHVFAGTTPSADGTLTKTTQSPPGPGPGHQTVNVLHPDGLHVTIMEWQAPNQNTPSTRTTPILTTTQLRAVATSSRWQ</sequence>
<feature type="transmembrane region" description="Helical" evidence="2">
    <location>
        <begin position="42"/>
        <end position="63"/>
    </location>
</feature>
<evidence type="ECO:0000256" key="2">
    <source>
        <dbReference type="SAM" id="Phobius"/>
    </source>
</evidence>
<feature type="compositionally biased region" description="Low complexity" evidence="1">
    <location>
        <begin position="76"/>
        <end position="100"/>
    </location>
</feature>
<dbReference type="Proteomes" id="UP000182375">
    <property type="component" value="Unassembled WGS sequence"/>
</dbReference>
<keyword evidence="2" id="KW-1133">Transmembrane helix</keyword>
<dbReference type="AlphaFoldDB" id="A0A1H4ZAG5"/>
<evidence type="ECO:0000313" key="3">
    <source>
        <dbReference type="EMBL" id="SED26917.1"/>
    </source>
</evidence>
<feature type="region of interest" description="Disordered" evidence="1">
    <location>
        <begin position="66"/>
        <end position="100"/>
    </location>
</feature>
<feature type="compositionally biased region" description="Polar residues" evidence="1">
    <location>
        <begin position="166"/>
        <end position="180"/>
    </location>
</feature>
<protein>
    <submittedName>
        <fullName evidence="3">Uncharacterized protein</fullName>
    </submittedName>
</protein>
<feature type="region of interest" description="Disordered" evidence="1">
    <location>
        <begin position="164"/>
        <end position="189"/>
    </location>
</feature>
<proteinExistence type="predicted"/>
<keyword evidence="2" id="KW-0472">Membrane</keyword>
<name>A0A1H4ZAG5_9ACTN</name>
<reference evidence="3 4" key="1">
    <citation type="submission" date="2016-10" db="EMBL/GenBank/DDBJ databases">
        <authorList>
            <person name="de Groot N.N."/>
        </authorList>
    </citation>
    <scope>NUCLEOTIDE SEQUENCE [LARGE SCALE GENOMIC DNA]</scope>
    <source>
        <strain evidence="3 4">DSM 40306</strain>
    </source>
</reference>
<evidence type="ECO:0000313" key="4">
    <source>
        <dbReference type="Proteomes" id="UP000182375"/>
    </source>
</evidence>
<organism evidence="3 4">
    <name type="scientific">Streptomyces misionensis</name>
    <dbReference type="NCBI Taxonomy" id="67331"/>
    <lineage>
        <taxon>Bacteria</taxon>
        <taxon>Bacillati</taxon>
        <taxon>Actinomycetota</taxon>
        <taxon>Actinomycetes</taxon>
        <taxon>Kitasatosporales</taxon>
        <taxon>Streptomycetaceae</taxon>
        <taxon>Streptomyces</taxon>
    </lineage>
</organism>
<dbReference type="EMBL" id="FNTD01000004">
    <property type="protein sequence ID" value="SED26917.1"/>
    <property type="molecule type" value="Genomic_DNA"/>
</dbReference>
<dbReference type="STRING" id="67331.SAMN04490357_4334"/>
<keyword evidence="2" id="KW-0812">Transmembrane</keyword>